<organism evidence="9 10">
    <name type="scientific">Ilumatobacter coccineus</name>
    <dbReference type="NCBI Taxonomy" id="467094"/>
    <lineage>
        <taxon>Bacteria</taxon>
        <taxon>Bacillati</taxon>
        <taxon>Actinomycetota</taxon>
        <taxon>Acidimicrobiia</taxon>
        <taxon>Acidimicrobiales</taxon>
        <taxon>Ilumatobacteraceae</taxon>
        <taxon>Ilumatobacter</taxon>
    </lineage>
</organism>
<dbReference type="InterPro" id="IPR038729">
    <property type="entry name" value="Rad50/SbcC_AAA"/>
</dbReference>
<comment type="caution">
    <text evidence="9">The sequence shown here is derived from an EMBL/GenBank/DDBJ whole genome shotgun (WGS) entry which is preliminary data.</text>
</comment>
<dbReference type="GO" id="GO:0043590">
    <property type="term" value="C:bacterial nucleoid"/>
    <property type="evidence" value="ECO:0007669"/>
    <property type="project" value="TreeGrafter"/>
</dbReference>
<dbReference type="Pfam" id="PF13476">
    <property type="entry name" value="AAA_23"/>
    <property type="match status" value="1"/>
</dbReference>
<dbReference type="SUPFAM" id="SSF52540">
    <property type="entry name" value="P-loop containing nucleoside triphosphate hydrolases"/>
    <property type="match status" value="1"/>
</dbReference>
<keyword evidence="6" id="KW-0234">DNA repair</keyword>
<dbReference type="Proteomes" id="UP000230914">
    <property type="component" value="Unassembled WGS sequence"/>
</dbReference>
<dbReference type="EMBL" id="PDSL01000071">
    <property type="protein sequence ID" value="PIE31638.1"/>
    <property type="molecule type" value="Genomic_DNA"/>
</dbReference>
<keyword evidence="4" id="KW-0227">DNA damage</keyword>
<protein>
    <recommendedName>
        <fullName evidence="2">DNA repair protein RecN</fullName>
    </recommendedName>
    <alternativeName>
        <fullName evidence="7">Recombination protein N</fullName>
    </alternativeName>
</protein>
<evidence type="ECO:0000256" key="2">
    <source>
        <dbReference type="ARBA" id="ARBA00021315"/>
    </source>
</evidence>
<dbReference type="InterPro" id="IPR004604">
    <property type="entry name" value="DNA_recomb/repair_RecN"/>
</dbReference>
<evidence type="ECO:0000256" key="6">
    <source>
        <dbReference type="ARBA" id="ARBA00023204"/>
    </source>
</evidence>
<evidence type="ECO:0000256" key="7">
    <source>
        <dbReference type="ARBA" id="ARBA00033408"/>
    </source>
</evidence>
<dbReference type="GO" id="GO:0009432">
    <property type="term" value="P:SOS response"/>
    <property type="evidence" value="ECO:0007669"/>
    <property type="project" value="TreeGrafter"/>
</dbReference>
<sequence>MLTELSIENLGVIERATLQLKRGMTVLTGETGAGKTILVDAIKLVMGGRTDPAIVRHGTDEARVDARFEVIDDGQLVERVVSRVVPAEGRSRAYLDGRPVTASTLADLSADLVELHGQHAHQRLLSTSAQRQVVDHYGQIDLSNWHQLRRQDVELTATQAELGGDERARAREIDLLEFQIAEIAAAELDDPDEDLHLAADEALLAHAADHQEAGQRVLYAFDSDQGISDQVSSVLGELDGRQPYHGITDRLNALAADLDDAVRDLRHLAESIEDDPQRLEEIRVRRQLLADLRRKYGDNLA</sequence>
<evidence type="ECO:0000256" key="1">
    <source>
        <dbReference type="ARBA" id="ARBA00009441"/>
    </source>
</evidence>
<dbReference type="GO" id="GO:0006310">
    <property type="term" value="P:DNA recombination"/>
    <property type="evidence" value="ECO:0007669"/>
    <property type="project" value="InterPro"/>
</dbReference>
<proteinExistence type="inferred from homology"/>
<comment type="similarity">
    <text evidence="1">Belongs to the RecN family.</text>
</comment>
<evidence type="ECO:0000256" key="4">
    <source>
        <dbReference type="ARBA" id="ARBA00022763"/>
    </source>
</evidence>
<dbReference type="GO" id="GO:0005524">
    <property type="term" value="F:ATP binding"/>
    <property type="evidence" value="ECO:0007669"/>
    <property type="project" value="UniProtKB-KW"/>
</dbReference>
<feature type="domain" description="Rad50/SbcC-type AAA" evidence="8">
    <location>
        <begin position="4"/>
        <end position="82"/>
    </location>
</feature>
<dbReference type="Gene3D" id="3.40.50.300">
    <property type="entry name" value="P-loop containing nucleotide triphosphate hydrolases"/>
    <property type="match status" value="1"/>
</dbReference>
<evidence type="ECO:0000256" key="3">
    <source>
        <dbReference type="ARBA" id="ARBA00022741"/>
    </source>
</evidence>
<reference evidence="9 10" key="1">
    <citation type="submission" date="2017-10" db="EMBL/GenBank/DDBJ databases">
        <title>Novel microbial diversity and functional potential in the marine mammal oral microbiome.</title>
        <authorList>
            <person name="Dudek N.K."/>
            <person name="Sun C.L."/>
            <person name="Burstein D."/>
            <person name="Kantor R.S."/>
            <person name="Aliaga Goltsman D.S."/>
            <person name="Bik E.M."/>
            <person name="Thomas B.C."/>
            <person name="Banfield J.F."/>
            <person name="Relman D.A."/>
        </authorList>
    </citation>
    <scope>NUCLEOTIDE SEQUENCE [LARGE SCALE GENOMIC DNA]</scope>
    <source>
        <strain evidence="9">DOLJORAL78_61_10</strain>
    </source>
</reference>
<name>A0A2G6K7E2_9ACTN</name>
<dbReference type="PANTHER" id="PTHR11059:SF0">
    <property type="entry name" value="DNA REPAIR PROTEIN RECN"/>
    <property type="match status" value="1"/>
</dbReference>
<evidence type="ECO:0000313" key="9">
    <source>
        <dbReference type="EMBL" id="PIE31638.1"/>
    </source>
</evidence>
<feature type="non-terminal residue" evidence="9">
    <location>
        <position position="301"/>
    </location>
</feature>
<dbReference type="GO" id="GO:0006302">
    <property type="term" value="P:double-strand break repair"/>
    <property type="evidence" value="ECO:0007669"/>
    <property type="project" value="InterPro"/>
</dbReference>
<gene>
    <name evidence="9" type="ORF">CSA55_05295</name>
</gene>
<dbReference type="PANTHER" id="PTHR11059">
    <property type="entry name" value="DNA REPAIR PROTEIN RECN"/>
    <property type="match status" value="1"/>
</dbReference>
<dbReference type="AlphaFoldDB" id="A0A2G6K7E2"/>
<keyword evidence="5" id="KW-0067">ATP-binding</keyword>
<evidence type="ECO:0000259" key="8">
    <source>
        <dbReference type="Pfam" id="PF13476"/>
    </source>
</evidence>
<keyword evidence="3" id="KW-0547">Nucleotide-binding</keyword>
<dbReference type="GO" id="GO:0016887">
    <property type="term" value="F:ATP hydrolysis activity"/>
    <property type="evidence" value="ECO:0007669"/>
    <property type="project" value="InterPro"/>
</dbReference>
<evidence type="ECO:0000256" key="5">
    <source>
        <dbReference type="ARBA" id="ARBA00022840"/>
    </source>
</evidence>
<accession>A0A2G6K7E2</accession>
<evidence type="ECO:0000313" key="10">
    <source>
        <dbReference type="Proteomes" id="UP000230914"/>
    </source>
</evidence>
<dbReference type="InterPro" id="IPR027417">
    <property type="entry name" value="P-loop_NTPase"/>
</dbReference>
<dbReference type="CDD" id="cd03241">
    <property type="entry name" value="ABC_RecN"/>
    <property type="match status" value="1"/>
</dbReference>